<accession>A0A110AZX6</accession>
<evidence type="ECO:0000313" key="2">
    <source>
        <dbReference type="Proteomes" id="UP000218263"/>
    </source>
</evidence>
<dbReference type="Proteomes" id="UP000218263">
    <property type="component" value="Chromosome"/>
</dbReference>
<dbReference type="KEGG" id="mgot:MgSA37_00319"/>
<name>A0A110AZX6_9SPHI</name>
<dbReference type="OrthoDB" id="799758at2"/>
<dbReference type="AlphaFoldDB" id="A0A110AZX6"/>
<organism evidence="1 2">
    <name type="scientific">Mucilaginibacter gotjawali</name>
    <dbReference type="NCBI Taxonomy" id="1550579"/>
    <lineage>
        <taxon>Bacteria</taxon>
        <taxon>Pseudomonadati</taxon>
        <taxon>Bacteroidota</taxon>
        <taxon>Sphingobacteriia</taxon>
        <taxon>Sphingobacteriales</taxon>
        <taxon>Sphingobacteriaceae</taxon>
        <taxon>Mucilaginibacter</taxon>
    </lineage>
</organism>
<dbReference type="RefSeq" id="WP_096349520.1">
    <property type="nucleotide sequence ID" value="NZ_AP017313.1"/>
</dbReference>
<proteinExistence type="predicted"/>
<dbReference type="EMBL" id="AP017313">
    <property type="protein sequence ID" value="BAU52169.1"/>
    <property type="molecule type" value="Genomic_DNA"/>
</dbReference>
<protein>
    <submittedName>
        <fullName evidence="1">Uncharacterized protein</fullName>
    </submittedName>
</protein>
<gene>
    <name evidence="1" type="ORF">MgSA37_00319</name>
</gene>
<reference evidence="1 2" key="1">
    <citation type="submission" date="2015-12" db="EMBL/GenBank/DDBJ databases">
        <title>Genome sequence of Mucilaginibacter gotjawali.</title>
        <authorList>
            <person name="Lee J.S."/>
            <person name="Lee K.C."/>
            <person name="Kim K.K."/>
            <person name="Lee B.W."/>
        </authorList>
    </citation>
    <scope>NUCLEOTIDE SEQUENCE [LARGE SCALE GENOMIC DNA]</scope>
    <source>
        <strain evidence="1 2">SA3-7</strain>
    </source>
</reference>
<keyword evidence="2" id="KW-1185">Reference proteome</keyword>
<evidence type="ECO:0000313" key="1">
    <source>
        <dbReference type="EMBL" id="BAU52169.1"/>
    </source>
</evidence>
<sequence length="114" mass="13454">MLFNKRHTVTVMVFFVLFVCLARVLFMYGSYKYRKIYLAYQFDGRVERVSYDIKGKATIIINGSSYDLSDNNWDFDHNRITKGDSLIKKKNSMIIELIKRNGQIVIQGKDELER</sequence>